<keyword evidence="5" id="KW-1185">Reference proteome</keyword>
<keyword evidence="2 4" id="KW-0378">Hydrolase</keyword>
<evidence type="ECO:0000313" key="4">
    <source>
        <dbReference type="EMBL" id="CAB3845320.1"/>
    </source>
</evidence>
<reference evidence="4 5" key="1">
    <citation type="submission" date="2020-04" db="EMBL/GenBank/DDBJ databases">
        <authorList>
            <person name="De Canck E."/>
        </authorList>
    </citation>
    <scope>NUCLEOTIDE SEQUENCE [LARGE SCALE GENOMIC DNA]</scope>
    <source>
        <strain evidence="4 5">LMG 26788</strain>
    </source>
</reference>
<evidence type="ECO:0000256" key="1">
    <source>
        <dbReference type="ARBA" id="ARBA00022723"/>
    </source>
</evidence>
<gene>
    <name evidence="4" type="primary">betC_1</name>
    <name evidence="4" type="ORF">LMG26788_01473</name>
</gene>
<protein>
    <submittedName>
        <fullName evidence="4">Choline-sulfatase</fullName>
        <ecNumber evidence="4">3.1.6.6</ecNumber>
    </submittedName>
</protein>
<dbReference type="PANTHER" id="PTHR45953">
    <property type="entry name" value="IDURONATE 2-SULFATASE"/>
    <property type="match status" value="1"/>
</dbReference>
<proteinExistence type="predicted"/>
<sequence length="484" mass="53489">MKPQNLLVIMSDEHSRKVLGCYGNPIVHTPNLDALAQRGTLFTDAYTTSPICVPARAAFALGKYVHQIGFWDNADPYDGSVKSWHHLLRDRGHHVASIGKLHFRSSDEDNGFSEELLPMHVVEGKGDLIGLLRDPLAVRGHAKKLAATAGPGESTYTTYDRAIAASAQVWLREEAHKYTNKPWVLFVSFVAPHFPLTAPPEHYYRYADRTLPMPKLHQRPGDDLHPYVRNYASCLDYGAYFEDDAHVQRALASYYGLCTFLDEQIGNVMSALRKAGLQDNTRIVYTSDHGDNLGARGLWGKSTLYEESAGCPLIVSGAGLPSGKTVQTPVSHVDIFPFLFEAVGEDTAGLMDDRPGVSLSQLCEGQQPDRGVLIEYHATGSVAGAFAVRLGRMKYIHHIDLPPELYDLQADPEELRNVADDPGYASERAACDRALRAICIPEAVDQRAKTRQSELIAKHGGRDAILQRGDFGNTPAPNERPRFY</sequence>
<dbReference type="InterPro" id="IPR000917">
    <property type="entry name" value="Sulfatase_N"/>
</dbReference>
<dbReference type="SUPFAM" id="SSF53649">
    <property type="entry name" value="Alkaline phosphatase-like"/>
    <property type="match status" value="1"/>
</dbReference>
<dbReference type="Proteomes" id="UP000494203">
    <property type="component" value="Unassembled WGS sequence"/>
</dbReference>
<dbReference type="EMBL" id="CADIKZ010000003">
    <property type="protein sequence ID" value="CAB3845320.1"/>
    <property type="molecule type" value="Genomic_DNA"/>
</dbReference>
<evidence type="ECO:0000313" key="5">
    <source>
        <dbReference type="Proteomes" id="UP000494203"/>
    </source>
</evidence>
<dbReference type="GO" id="GO:0047753">
    <property type="term" value="F:choline-sulfatase activity"/>
    <property type="evidence" value="ECO:0007669"/>
    <property type="project" value="UniProtKB-EC"/>
</dbReference>
<dbReference type="Gene3D" id="3.40.720.10">
    <property type="entry name" value="Alkaline Phosphatase, subunit A"/>
    <property type="match status" value="1"/>
</dbReference>
<dbReference type="GO" id="GO:0046872">
    <property type="term" value="F:metal ion binding"/>
    <property type="evidence" value="ECO:0007669"/>
    <property type="project" value="UniProtKB-KW"/>
</dbReference>
<dbReference type="CDD" id="cd16037">
    <property type="entry name" value="sulfatase_like"/>
    <property type="match status" value="1"/>
</dbReference>
<dbReference type="Pfam" id="PF00884">
    <property type="entry name" value="Sulfatase"/>
    <property type="match status" value="1"/>
</dbReference>
<dbReference type="RefSeq" id="WP_175140421.1">
    <property type="nucleotide sequence ID" value="NZ_CADIKZ010000003.1"/>
</dbReference>
<evidence type="ECO:0000256" key="2">
    <source>
        <dbReference type="ARBA" id="ARBA00022801"/>
    </source>
</evidence>
<organism evidence="4 5">
    <name type="scientific">Achromobacter pulmonis</name>
    <dbReference type="NCBI Taxonomy" id="1389932"/>
    <lineage>
        <taxon>Bacteria</taxon>
        <taxon>Pseudomonadati</taxon>
        <taxon>Pseudomonadota</taxon>
        <taxon>Betaproteobacteria</taxon>
        <taxon>Burkholderiales</taxon>
        <taxon>Alcaligenaceae</taxon>
        <taxon>Achromobacter</taxon>
    </lineage>
</organism>
<name>A0A6S7CT42_9BURK</name>
<evidence type="ECO:0000259" key="3">
    <source>
        <dbReference type="Pfam" id="PF00884"/>
    </source>
</evidence>
<dbReference type="PANTHER" id="PTHR45953:SF1">
    <property type="entry name" value="IDURONATE 2-SULFATASE"/>
    <property type="match status" value="1"/>
</dbReference>
<dbReference type="EC" id="3.1.6.6" evidence="4"/>
<dbReference type="GO" id="GO:0005737">
    <property type="term" value="C:cytoplasm"/>
    <property type="evidence" value="ECO:0007669"/>
    <property type="project" value="TreeGrafter"/>
</dbReference>
<keyword evidence="1" id="KW-0479">Metal-binding</keyword>
<accession>A0A6S7CT42</accession>
<feature type="domain" description="Sulfatase N-terminal" evidence="3">
    <location>
        <begin position="4"/>
        <end position="344"/>
    </location>
</feature>
<dbReference type="AlphaFoldDB" id="A0A6S7CT42"/>
<dbReference type="InterPro" id="IPR017850">
    <property type="entry name" value="Alkaline_phosphatase_core_sf"/>
</dbReference>